<reference evidence="2 4" key="1">
    <citation type="submission" date="2014-12" db="EMBL/GenBank/DDBJ databases">
        <title>Draft genome sequences of 29 type strains of Enterococci.</title>
        <authorList>
            <person name="Zhong Z."/>
            <person name="Sun Z."/>
            <person name="Liu W."/>
            <person name="Zhang W."/>
            <person name="Zhang H."/>
        </authorList>
    </citation>
    <scope>NUCLEOTIDE SEQUENCE [LARGE SCALE GENOMIC DNA]</scope>
    <source>
        <strain evidence="2 4">DSM 22801</strain>
    </source>
</reference>
<dbReference type="KEGG" id="ess:ATZ33_01325"/>
<accession>A0A0S3K780</accession>
<sequence>MVEDTLEDGKPYLKEIDIKGAEDDHDLVWIINCGLNHAFKDQIYNIEEVVNDQVMDQKEKDQLLLEISTFLRELRSSYNEAILQFNKKKTEISEVKENKSRWNGFFHKK</sequence>
<reference evidence="1 3" key="2">
    <citation type="submission" date="2015-12" db="EMBL/GenBank/DDBJ databases">
        <authorList>
            <person name="Lauer A."/>
            <person name="Humrighouse B."/>
            <person name="Loparev V."/>
            <person name="Shewmaker P.L."/>
            <person name="Whitney A.M."/>
            <person name="McLaughlin R.W."/>
        </authorList>
    </citation>
    <scope>NUCLEOTIDE SEQUENCE [LARGE SCALE GENOMIC DNA]</scope>
    <source>
        <strain evidence="1 3">LMG 23085</strain>
    </source>
</reference>
<evidence type="ECO:0000313" key="1">
    <source>
        <dbReference type="EMBL" id="ALS00072.1"/>
    </source>
</evidence>
<dbReference type="Proteomes" id="UP000065511">
    <property type="component" value="Chromosome"/>
</dbReference>
<dbReference type="AlphaFoldDB" id="A0A0S3K780"/>
<organism evidence="2 4">
    <name type="scientific">Enterococcus silesiacus</name>
    <dbReference type="NCBI Taxonomy" id="332949"/>
    <lineage>
        <taxon>Bacteria</taxon>
        <taxon>Bacillati</taxon>
        <taxon>Bacillota</taxon>
        <taxon>Bacilli</taxon>
        <taxon>Lactobacillales</taxon>
        <taxon>Enterococcaceae</taxon>
        <taxon>Enterococcus</taxon>
    </lineage>
</organism>
<gene>
    <name evidence="1" type="ORF">ATZ33_01325</name>
    <name evidence="2" type="ORF">RV15_GL001001</name>
</gene>
<proteinExistence type="predicted"/>
<evidence type="ECO:0000313" key="3">
    <source>
        <dbReference type="Proteomes" id="UP000065511"/>
    </source>
</evidence>
<dbReference type="Proteomes" id="UP000183039">
    <property type="component" value="Unassembled WGS sequence"/>
</dbReference>
<dbReference type="EMBL" id="JXLC01000017">
    <property type="protein sequence ID" value="OJG91005.1"/>
    <property type="molecule type" value="Genomic_DNA"/>
</dbReference>
<dbReference type="RefSeq" id="WP_139243025.1">
    <property type="nucleotide sequence ID" value="NZ_JXLC01000017.1"/>
</dbReference>
<keyword evidence="3" id="KW-1185">Reference proteome</keyword>
<evidence type="ECO:0000313" key="2">
    <source>
        <dbReference type="EMBL" id="OJG91005.1"/>
    </source>
</evidence>
<name>A0A0S3K780_9ENTE</name>
<evidence type="ECO:0000313" key="4">
    <source>
        <dbReference type="Proteomes" id="UP000183039"/>
    </source>
</evidence>
<protein>
    <submittedName>
        <fullName evidence="2">Uncharacterized protein</fullName>
    </submittedName>
</protein>
<dbReference type="EMBL" id="CP013614">
    <property type="protein sequence ID" value="ALS00072.1"/>
    <property type="molecule type" value="Genomic_DNA"/>
</dbReference>